<sequence>MSTVLRRTLLLVFALLLVSLAVVWFQRKPIARNYIDAELARRGVRGSYDLVELGPGRQRIEHLVLGDPAQPDLTADWAELRIAYRLGTPRIAEVRAGGVRLRGRIVDGTLSLGDLDRLMPAPSGAPFSLPDLRVVLQDARMRLDAPTGPVGLKLEGSGNLRNGFRGRLAAVAPHLAIGGCSLARTTAYVDLKIVDRSPALSGPVRTDTLDCPALALRTGHADMRITMALSGPLDAWSGDVRLALAAARYADIRLARIGGKLDFAGKAAGTHGMLQLTAASVAAPQGAGRDVSIDGDYAVAGDRLRFTGHAGAASARLADATIAQLRGIGGSAAGTPAGPLASALGTALANAARDARFDAQLALDSRTGGGTLTVSRMTLDSASGARLALGEGEGEGEGEGVLLRWPQADARIDGTLSIAGGGLPEGVIRLTQRMPGGPLTGEARFAPYAAGGARLTLAPVRFAALPDGARFDTRVTLDGPLADGRVEGLSLPVSGLVDTRGNFVVNRSCAPLDWRSVSAAGLVLRPARLGLCPVEGGALLVMTGGRLRGGAAIVAPRLAGRLGSSPVTLAASGARVKLGDGTLGLSDLAVRLGEPDSETRLDIGRLDGRIDGGALAGTFAALSGKIGAVPLLVSEGEGKWRLRNGILGLGAALRVDDEATPPRFQPLRSPDFVLVLANGEIAAGGTLVEPKNGSTVTKVTIDHRLSTGTGHAALDVPGITFDKALQPEELTHLTLGVVANVRGTVRGQGEIDWSPKGVTSNGVFRTDDTALAAAFGPVSGLTGEVRFTDLLALETAPGQVMRIGEANPGVAVNDGEIRYQLLAGQRVKVESGRWPFAGGELILDPDVIDMTAAERRLTFRVAGLDAGQFINKFEFDNLNATGKFDGVLPMVFDQHGGRIDGGYLKVREEGGTLSYIGDISNMDLNFFANIAFDALKSIRYKRLTIGLNGAIDGELVSDIRFDGVNQQGIEKGKGGLFEQILGRQFIFNIKITAPFRGLMTTAKSFYDPSILVRDALPPGAVPADDAVPAVPAVPADAPAATPGAGPVQPKESDPVP</sequence>
<dbReference type="RefSeq" id="WP_025290214.1">
    <property type="nucleotide sequence ID" value="NZ_CP006644.1"/>
</dbReference>
<evidence type="ECO:0000256" key="1">
    <source>
        <dbReference type="SAM" id="MobiDB-lite"/>
    </source>
</evidence>
<keyword evidence="3" id="KW-1185">Reference proteome</keyword>
<dbReference type="AlphaFoldDB" id="W0A5S1"/>
<dbReference type="HOGENOM" id="CLU_290677_0_0_5"/>
<name>W0A5S1_9SPHN</name>
<accession>W0A5S1</accession>
<evidence type="ECO:0000313" key="3">
    <source>
        <dbReference type="Proteomes" id="UP000018851"/>
    </source>
</evidence>
<dbReference type="KEGG" id="ssan:NX02_00290"/>
<dbReference type="Proteomes" id="UP000018851">
    <property type="component" value="Chromosome"/>
</dbReference>
<dbReference type="STRING" id="1123269.NX02_00290"/>
<reference evidence="2 3" key="1">
    <citation type="submission" date="2013-07" db="EMBL/GenBank/DDBJ databases">
        <title>Completed genome of Sphingomonas sanxanigenens NX02.</title>
        <authorList>
            <person name="Ma T."/>
            <person name="Huang H."/>
            <person name="Wu M."/>
            <person name="Li X."/>
            <person name="Li G."/>
        </authorList>
    </citation>
    <scope>NUCLEOTIDE SEQUENCE [LARGE SCALE GENOMIC DNA]</scope>
    <source>
        <strain evidence="2 3">NX02</strain>
    </source>
</reference>
<proteinExistence type="predicted"/>
<organism evidence="2 3">
    <name type="scientific">Sphingomonas sanxanigenens DSM 19645 = NX02</name>
    <dbReference type="NCBI Taxonomy" id="1123269"/>
    <lineage>
        <taxon>Bacteria</taxon>
        <taxon>Pseudomonadati</taxon>
        <taxon>Pseudomonadota</taxon>
        <taxon>Alphaproteobacteria</taxon>
        <taxon>Sphingomonadales</taxon>
        <taxon>Sphingomonadaceae</taxon>
        <taxon>Sphingomonas</taxon>
    </lineage>
</organism>
<dbReference type="EMBL" id="CP006644">
    <property type="protein sequence ID" value="AHE51827.1"/>
    <property type="molecule type" value="Genomic_DNA"/>
</dbReference>
<dbReference type="eggNOG" id="COG2911">
    <property type="taxonomic scope" value="Bacteria"/>
</dbReference>
<dbReference type="PATRIC" id="fig|1123269.5.peg.55"/>
<dbReference type="OrthoDB" id="7597031at2"/>
<evidence type="ECO:0000313" key="2">
    <source>
        <dbReference type="EMBL" id="AHE51827.1"/>
    </source>
</evidence>
<gene>
    <name evidence="2" type="ORF">NX02_00290</name>
</gene>
<dbReference type="InterPro" id="IPR021730">
    <property type="entry name" value="YdbH"/>
</dbReference>
<feature type="compositionally biased region" description="Low complexity" evidence="1">
    <location>
        <begin position="1032"/>
        <end position="1049"/>
    </location>
</feature>
<dbReference type="Pfam" id="PF11739">
    <property type="entry name" value="YdbH-like"/>
    <property type="match status" value="1"/>
</dbReference>
<protein>
    <submittedName>
        <fullName evidence="2">Uncharacterized protein</fullName>
    </submittedName>
</protein>
<feature type="region of interest" description="Disordered" evidence="1">
    <location>
        <begin position="1032"/>
        <end position="1056"/>
    </location>
</feature>